<organism evidence="10 11">
    <name type="scientific">Botrimarina hoheduenensis</name>
    <dbReference type="NCBI Taxonomy" id="2528000"/>
    <lineage>
        <taxon>Bacteria</taxon>
        <taxon>Pseudomonadati</taxon>
        <taxon>Planctomycetota</taxon>
        <taxon>Planctomycetia</taxon>
        <taxon>Pirellulales</taxon>
        <taxon>Lacipirellulaceae</taxon>
        <taxon>Botrimarina</taxon>
    </lineage>
</organism>
<keyword evidence="7 8" id="KW-0456">Lyase</keyword>
<dbReference type="InterPro" id="IPR045186">
    <property type="entry name" value="Indole-3-glycerol_P_synth"/>
</dbReference>
<dbReference type="EMBL" id="SJPH01000002">
    <property type="protein sequence ID" value="TWT47614.1"/>
    <property type="molecule type" value="Genomic_DNA"/>
</dbReference>
<dbReference type="GO" id="GO:0004640">
    <property type="term" value="F:phosphoribosylanthranilate isomerase activity"/>
    <property type="evidence" value="ECO:0007669"/>
    <property type="project" value="TreeGrafter"/>
</dbReference>
<dbReference type="PROSITE" id="PS00614">
    <property type="entry name" value="IGPS"/>
    <property type="match status" value="1"/>
</dbReference>
<comment type="catalytic activity">
    <reaction evidence="1 8">
        <text>1-(2-carboxyphenylamino)-1-deoxy-D-ribulose 5-phosphate + H(+) = (1S,2R)-1-C-(indol-3-yl)glycerol 3-phosphate + CO2 + H2O</text>
        <dbReference type="Rhea" id="RHEA:23476"/>
        <dbReference type="ChEBI" id="CHEBI:15377"/>
        <dbReference type="ChEBI" id="CHEBI:15378"/>
        <dbReference type="ChEBI" id="CHEBI:16526"/>
        <dbReference type="ChEBI" id="CHEBI:58613"/>
        <dbReference type="ChEBI" id="CHEBI:58866"/>
        <dbReference type="EC" id="4.1.1.48"/>
    </reaction>
</comment>
<reference evidence="10 11" key="1">
    <citation type="submission" date="2019-02" db="EMBL/GenBank/DDBJ databases">
        <title>Deep-cultivation of Planctomycetes and their phenomic and genomic characterization uncovers novel biology.</title>
        <authorList>
            <person name="Wiegand S."/>
            <person name="Jogler M."/>
            <person name="Boedeker C."/>
            <person name="Pinto D."/>
            <person name="Vollmers J."/>
            <person name="Rivas-Marin E."/>
            <person name="Kohn T."/>
            <person name="Peeters S.H."/>
            <person name="Heuer A."/>
            <person name="Rast P."/>
            <person name="Oberbeckmann S."/>
            <person name="Bunk B."/>
            <person name="Jeske O."/>
            <person name="Meyerdierks A."/>
            <person name="Storesund J.E."/>
            <person name="Kallscheuer N."/>
            <person name="Luecker S."/>
            <person name="Lage O.M."/>
            <person name="Pohl T."/>
            <person name="Merkel B.J."/>
            <person name="Hornburger P."/>
            <person name="Mueller R.-W."/>
            <person name="Bruemmer F."/>
            <person name="Labrenz M."/>
            <person name="Spormann A.M."/>
            <person name="Op Den Camp H."/>
            <person name="Overmann J."/>
            <person name="Amann R."/>
            <person name="Jetten M.S.M."/>
            <person name="Mascher T."/>
            <person name="Medema M.H."/>
            <person name="Devos D.P."/>
            <person name="Kaster A.-K."/>
            <person name="Ovreas L."/>
            <person name="Rohde M."/>
            <person name="Galperin M.Y."/>
            <person name="Jogler C."/>
        </authorList>
    </citation>
    <scope>NUCLEOTIDE SEQUENCE [LARGE SCALE GENOMIC DNA]</scope>
    <source>
        <strain evidence="10 11">Pla111</strain>
    </source>
</reference>
<dbReference type="NCBIfam" id="NF001377">
    <property type="entry name" value="PRK00278.2-4"/>
    <property type="match status" value="1"/>
</dbReference>
<evidence type="ECO:0000256" key="1">
    <source>
        <dbReference type="ARBA" id="ARBA00001633"/>
    </source>
</evidence>
<proteinExistence type="inferred from homology"/>
<keyword evidence="11" id="KW-1185">Reference proteome</keyword>
<gene>
    <name evidence="8 10" type="primary">trpC</name>
    <name evidence="10" type="ORF">Pla111_12290</name>
</gene>
<dbReference type="InterPro" id="IPR013798">
    <property type="entry name" value="Indole-3-glycerol_P_synth_dom"/>
</dbReference>
<evidence type="ECO:0000256" key="4">
    <source>
        <dbReference type="ARBA" id="ARBA00022793"/>
    </source>
</evidence>
<protein>
    <recommendedName>
        <fullName evidence="8">Indole-3-glycerol phosphate synthase</fullName>
        <shortName evidence="8">IGPS</shortName>
        <ecNumber evidence="8">4.1.1.48</ecNumber>
    </recommendedName>
</protein>
<dbReference type="Gene3D" id="3.20.20.70">
    <property type="entry name" value="Aldolase class I"/>
    <property type="match status" value="1"/>
</dbReference>
<evidence type="ECO:0000256" key="7">
    <source>
        <dbReference type="ARBA" id="ARBA00023239"/>
    </source>
</evidence>
<dbReference type="GO" id="GO:0000162">
    <property type="term" value="P:L-tryptophan biosynthetic process"/>
    <property type="evidence" value="ECO:0007669"/>
    <property type="project" value="UniProtKB-UniRule"/>
</dbReference>
<dbReference type="GO" id="GO:0004425">
    <property type="term" value="F:indole-3-glycerol-phosphate synthase activity"/>
    <property type="evidence" value="ECO:0007669"/>
    <property type="project" value="UniProtKB-UniRule"/>
</dbReference>
<evidence type="ECO:0000256" key="2">
    <source>
        <dbReference type="ARBA" id="ARBA00004696"/>
    </source>
</evidence>
<dbReference type="FunFam" id="3.20.20.70:FF:000024">
    <property type="entry name" value="Indole-3-glycerol phosphate synthase"/>
    <property type="match status" value="1"/>
</dbReference>
<dbReference type="InterPro" id="IPR001468">
    <property type="entry name" value="Indole-3-GlycerolPSynthase_CS"/>
</dbReference>
<sequence>MAIGRSPSQFAGAVEPMATILDKIVAVKREEVAVARAAVPLAELRRQVADAPPARGFFKGLAAQRPRDGGPIKLIAEVKKASPSAGVIRADFDPVAIARAYAAAGATCLSVLTDAPHFQGSLDYLRAIHSAVDLPVLRKDFLIDEHQVIEARVAGADAVLLIAECLSPTQLADLHGLAKELGMDALVEFYEPTNLAAVLACGARLVGVNNRNLHTFQIDLGHCEQMHRELPAEVVFVAESGIRTRADAERLQAAGIDAMLVGESLMGQADIAMATKALLGANA</sequence>
<keyword evidence="6 8" id="KW-0057">Aromatic amino acid biosynthesis</keyword>
<evidence type="ECO:0000313" key="10">
    <source>
        <dbReference type="EMBL" id="TWT47614.1"/>
    </source>
</evidence>
<keyword evidence="5 8" id="KW-0822">Tryptophan biosynthesis</keyword>
<evidence type="ECO:0000256" key="6">
    <source>
        <dbReference type="ARBA" id="ARBA00023141"/>
    </source>
</evidence>
<dbReference type="EC" id="4.1.1.48" evidence="8"/>
<dbReference type="AlphaFoldDB" id="A0A5C5WAL4"/>
<feature type="domain" description="Indole-3-glycerol phosphate synthase" evidence="9">
    <location>
        <begin position="21"/>
        <end position="278"/>
    </location>
</feature>
<dbReference type="InterPro" id="IPR011060">
    <property type="entry name" value="RibuloseP-bd_barrel"/>
</dbReference>
<evidence type="ECO:0000256" key="5">
    <source>
        <dbReference type="ARBA" id="ARBA00022822"/>
    </source>
</evidence>
<dbReference type="SUPFAM" id="SSF51366">
    <property type="entry name" value="Ribulose-phoshate binding barrel"/>
    <property type="match status" value="1"/>
</dbReference>
<accession>A0A5C5WAL4</accession>
<dbReference type="PANTHER" id="PTHR22854">
    <property type="entry name" value="TRYPTOPHAN BIOSYNTHESIS PROTEIN"/>
    <property type="match status" value="1"/>
</dbReference>
<comment type="similarity">
    <text evidence="8">Belongs to the TrpC family.</text>
</comment>
<comment type="caution">
    <text evidence="10">The sequence shown here is derived from an EMBL/GenBank/DDBJ whole genome shotgun (WGS) entry which is preliminary data.</text>
</comment>
<keyword evidence="4 8" id="KW-0210">Decarboxylase</keyword>
<dbReference type="CDD" id="cd00331">
    <property type="entry name" value="IGPS"/>
    <property type="match status" value="1"/>
</dbReference>
<comment type="pathway">
    <text evidence="2 8">Amino-acid biosynthesis; L-tryptophan biosynthesis; L-tryptophan from chorismate: step 4/5.</text>
</comment>
<dbReference type="Proteomes" id="UP000318995">
    <property type="component" value="Unassembled WGS sequence"/>
</dbReference>
<dbReference type="Pfam" id="PF00218">
    <property type="entry name" value="IGPS"/>
    <property type="match status" value="1"/>
</dbReference>
<name>A0A5C5WAL4_9BACT</name>
<evidence type="ECO:0000259" key="9">
    <source>
        <dbReference type="Pfam" id="PF00218"/>
    </source>
</evidence>
<evidence type="ECO:0000256" key="8">
    <source>
        <dbReference type="HAMAP-Rule" id="MF_00134"/>
    </source>
</evidence>
<dbReference type="InterPro" id="IPR013785">
    <property type="entry name" value="Aldolase_TIM"/>
</dbReference>
<dbReference type="UniPathway" id="UPA00035">
    <property type="reaction ID" value="UER00043"/>
</dbReference>
<keyword evidence="3 8" id="KW-0028">Amino-acid biosynthesis</keyword>
<evidence type="ECO:0000256" key="3">
    <source>
        <dbReference type="ARBA" id="ARBA00022605"/>
    </source>
</evidence>
<evidence type="ECO:0000313" key="11">
    <source>
        <dbReference type="Proteomes" id="UP000318995"/>
    </source>
</evidence>
<dbReference type="PANTHER" id="PTHR22854:SF2">
    <property type="entry name" value="INDOLE-3-GLYCEROL-PHOSPHATE SYNTHASE"/>
    <property type="match status" value="1"/>
</dbReference>
<dbReference type="HAMAP" id="MF_00134_B">
    <property type="entry name" value="IGPS_B"/>
    <property type="match status" value="1"/>
</dbReference>